<feature type="transmembrane region" description="Helical" evidence="13">
    <location>
        <begin position="135"/>
        <end position="159"/>
    </location>
</feature>
<dbReference type="PANTHER" id="PTHR43298">
    <property type="entry name" value="MULTIDRUG RESISTANCE PROTEIN NORM-RELATED"/>
    <property type="match status" value="1"/>
</dbReference>
<keyword evidence="15" id="KW-1185">Reference proteome</keyword>
<keyword evidence="10" id="KW-0406">Ion transport</keyword>
<evidence type="ECO:0000256" key="6">
    <source>
        <dbReference type="ARBA" id="ARBA00022449"/>
    </source>
</evidence>
<reference evidence="15" key="1">
    <citation type="submission" date="2023-07" db="EMBL/GenBank/DDBJ databases">
        <title>Novel Mycoplasma species identified in domestic and wild animals.</title>
        <authorList>
            <person name="Volokhov D.V."/>
            <person name="Furtak V.A."/>
            <person name="Zagorodnyaya T.A."/>
        </authorList>
    </citation>
    <scope>NUCLEOTIDE SEQUENCE [LARGE SCALE GENOMIC DNA]</scope>
    <source>
        <strain evidence="15">92-19</strain>
    </source>
</reference>
<dbReference type="InterPro" id="IPR048279">
    <property type="entry name" value="MdtK-like"/>
</dbReference>
<keyword evidence="6" id="KW-0050">Antiport</keyword>
<comment type="similarity">
    <text evidence="3">Belongs to the multi antimicrobial extrusion (MATE) (TC 2.A.66.1) family.</text>
</comment>
<dbReference type="NCBIfam" id="TIGR00797">
    <property type="entry name" value="matE"/>
    <property type="match status" value="1"/>
</dbReference>
<dbReference type="InterPro" id="IPR050222">
    <property type="entry name" value="MATE_MdtK"/>
</dbReference>
<sequence>MKTLDMTQGSPTKKILLFSLPILLGNIFQQIYSLSDTLVVGRYLGKEALAAVGASSAIVVLITSILLGLSMGSSVLFAKYYAMKELDALAKSISTAFILIVGIALGLTLITSIFINPILQLFQIPDSAFDYARNYLLIVLSGLFFLAIYQVSTAVLRAFGDSKTPLYYLIVSTSINVVFDFVFVIYTPLGVKGPALYTFLAHFLTSIPILIHLYKRIKHLPIKFRVDKVMLKEVSSLSILTSVQQSIMNFGILMVQGLVNSFGVVAIAAFTIGVRIDAFAYMPAQDFANGFSIYVSQNLGVKRYDRIQKGFRSAILTSTLFCGVITLFILVFSKPLIGLFTIDNAVIELGKTYLRIEGLFYILIGYLFIFYALFRGLAQVKISIILTIISLLTRVVLAYSFVYFGLGVESIFFSIPIGWFLADIVGFYLYRKHMTQFSF</sequence>
<evidence type="ECO:0000256" key="11">
    <source>
        <dbReference type="ARBA" id="ARBA00023136"/>
    </source>
</evidence>
<evidence type="ECO:0000256" key="8">
    <source>
        <dbReference type="ARBA" id="ARBA00022692"/>
    </source>
</evidence>
<feature type="transmembrane region" description="Helical" evidence="13">
    <location>
        <begin position="195"/>
        <end position="214"/>
    </location>
</feature>
<evidence type="ECO:0000256" key="3">
    <source>
        <dbReference type="ARBA" id="ARBA00010199"/>
    </source>
</evidence>
<evidence type="ECO:0000256" key="2">
    <source>
        <dbReference type="ARBA" id="ARBA00004651"/>
    </source>
</evidence>
<evidence type="ECO:0000313" key="14">
    <source>
        <dbReference type="EMBL" id="MCU0105524.1"/>
    </source>
</evidence>
<keyword evidence="11 13" id="KW-0472">Membrane</keyword>
<evidence type="ECO:0000256" key="10">
    <source>
        <dbReference type="ARBA" id="ARBA00023065"/>
    </source>
</evidence>
<feature type="transmembrane region" description="Helical" evidence="13">
    <location>
        <begin position="353"/>
        <end position="373"/>
    </location>
</feature>
<keyword evidence="8 13" id="KW-0812">Transmembrane</keyword>
<feature type="transmembrane region" description="Helical" evidence="13">
    <location>
        <begin position="411"/>
        <end position="430"/>
    </location>
</feature>
<keyword evidence="5" id="KW-0813">Transport</keyword>
<feature type="transmembrane region" description="Helical" evidence="13">
    <location>
        <begin position="385"/>
        <end position="405"/>
    </location>
</feature>
<dbReference type="PIRSF" id="PIRSF006603">
    <property type="entry name" value="DinF"/>
    <property type="match status" value="1"/>
</dbReference>
<proteinExistence type="inferred from homology"/>
<dbReference type="PANTHER" id="PTHR43298:SF2">
    <property type="entry name" value="FMN_FAD EXPORTER YEEO-RELATED"/>
    <property type="match status" value="1"/>
</dbReference>
<accession>A0ABT2PX41</accession>
<keyword evidence="7" id="KW-1003">Cell membrane</keyword>
<comment type="function">
    <text evidence="1">Multidrug efflux pump.</text>
</comment>
<dbReference type="Pfam" id="PF01554">
    <property type="entry name" value="MatE"/>
    <property type="match status" value="2"/>
</dbReference>
<feature type="transmembrane region" description="Helical" evidence="13">
    <location>
        <begin position="57"/>
        <end position="81"/>
    </location>
</feature>
<evidence type="ECO:0000313" key="15">
    <source>
        <dbReference type="Proteomes" id="UP001209076"/>
    </source>
</evidence>
<organism evidence="14 15">
    <name type="scientific">Paracholeplasma vituli</name>
    <dbReference type="NCBI Taxonomy" id="69473"/>
    <lineage>
        <taxon>Bacteria</taxon>
        <taxon>Bacillati</taxon>
        <taxon>Mycoplasmatota</taxon>
        <taxon>Mollicutes</taxon>
        <taxon>Acholeplasmatales</taxon>
        <taxon>Acholeplasmataceae</taxon>
        <taxon>Paracholeplasma</taxon>
    </lineage>
</organism>
<dbReference type="InterPro" id="IPR002528">
    <property type="entry name" value="MATE_fam"/>
</dbReference>
<feature type="transmembrane region" description="Helical" evidence="13">
    <location>
        <begin position="166"/>
        <end position="189"/>
    </location>
</feature>
<evidence type="ECO:0000256" key="12">
    <source>
        <dbReference type="ARBA" id="ARBA00031636"/>
    </source>
</evidence>
<name>A0ABT2PX41_9MOLU</name>
<feature type="transmembrane region" description="Helical" evidence="13">
    <location>
        <begin position="313"/>
        <end position="333"/>
    </location>
</feature>
<comment type="caution">
    <text evidence="14">The sequence shown here is derived from an EMBL/GenBank/DDBJ whole genome shotgun (WGS) entry which is preliminary data.</text>
</comment>
<protein>
    <recommendedName>
        <fullName evidence="4">Probable multidrug resistance protein NorM</fullName>
    </recommendedName>
    <alternativeName>
        <fullName evidence="12">Multidrug-efflux transporter</fullName>
    </alternativeName>
</protein>
<dbReference type="CDD" id="cd13138">
    <property type="entry name" value="MATE_yoeA_like"/>
    <property type="match status" value="1"/>
</dbReference>
<dbReference type="RefSeq" id="WP_262096837.1">
    <property type="nucleotide sequence ID" value="NZ_JAOEGN010000015.1"/>
</dbReference>
<comment type="subcellular location">
    <subcellularLocation>
        <location evidence="2">Cell membrane</location>
        <topology evidence="2">Multi-pass membrane protein</topology>
    </subcellularLocation>
</comment>
<evidence type="ECO:0000256" key="7">
    <source>
        <dbReference type="ARBA" id="ARBA00022475"/>
    </source>
</evidence>
<gene>
    <name evidence="14" type="ORF">N7603_07615</name>
</gene>
<dbReference type="Proteomes" id="UP001209076">
    <property type="component" value="Unassembled WGS sequence"/>
</dbReference>
<evidence type="ECO:0000256" key="1">
    <source>
        <dbReference type="ARBA" id="ARBA00003408"/>
    </source>
</evidence>
<evidence type="ECO:0000256" key="4">
    <source>
        <dbReference type="ARBA" id="ARBA00020268"/>
    </source>
</evidence>
<evidence type="ECO:0000256" key="5">
    <source>
        <dbReference type="ARBA" id="ARBA00022448"/>
    </source>
</evidence>
<feature type="transmembrane region" description="Helical" evidence="13">
    <location>
        <begin position="93"/>
        <end position="115"/>
    </location>
</feature>
<evidence type="ECO:0000256" key="13">
    <source>
        <dbReference type="SAM" id="Phobius"/>
    </source>
</evidence>
<dbReference type="EMBL" id="JAOEGN010000015">
    <property type="protein sequence ID" value="MCU0105524.1"/>
    <property type="molecule type" value="Genomic_DNA"/>
</dbReference>
<keyword evidence="9 13" id="KW-1133">Transmembrane helix</keyword>
<feature type="transmembrane region" description="Helical" evidence="13">
    <location>
        <begin position="261"/>
        <end position="282"/>
    </location>
</feature>
<evidence type="ECO:0000256" key="9">
    <source>
        <dbReference type="ARBA" id="ARBA00022989"/>
    </source>
</evidence>